<feature type="transmembrane region" description="Helical" evidence="5">
    <location>
        <begin position="352"/>
        <end position="373"/>
    </location>
</feature>
<dbReference type="PROSITE" id="PS50850">
    <property type="entry name" value="MFS"/>
    <property type="match status" value="1"/>
</dbReference>
<evidence type="ECO:0000313" key="7">
    <source>
        <dbReference type="EMBL" id="RMI46586.1"/>
    </source>
</evidence>
<dbReference type="SUPFAM" id="SSF103473">
    <property type="entry name" value="MFS general substrate transporter"/>
    <property type="match status" value="1"/>
</dbReference>
<dbReference type="InterPro" id="IPR036259">
    <property type="entry name" value="MFS_trans_sf"/>
</dbReference>
<keyword evidence="3 5" id="KW-1133">Transmembrane helix</keyword>
<evidence type="ECO:0000256" key="1">
    <source>
        <dbReference type="ARBA" id="ARBA00004651"/>
    </source>
</evidence>
<dbReference type="PANTHER" id="PTHR42910:SF1">
    <property type="entry name" value="MAJOR FACILITATOR SUPERFAMILY (MFS) PROFILE DOMAIN-CONTAINING PROTEIN"/>
    <property type="match status" value="1"/>
</dbReference>
<dbReference type="InterPro" id="IPR011701">
    <property type="entry name" value="MFS"/>
</dbReference>
<dbReference type="EMBL" id="RFFG01000008">
    <property type="protein sequence ID" value="RMI46586.1"/>
    <property type="molecule type" value="Genomic_DNA"/>
</dbReference>
<proteinExistence type="predicted"/>
<feature type="transmembrane region" description="Helical" evidence="5">
    <location>
        <begin position="177"/>
        <end position="193"/>
    </location>
</feature>
<name>A0A3M2MAL0_9ACTN</name>
<evidence type="ECO:0000256" key="4">
    <source>
        <dbReference type="ARBA" id="ARBA00023136"/>
    </source>
</evidence>
<feature type="transmembrane region" description="Helical" evidence="5">
    <location>
        <begin position="229"/>
        <end position="250"/>
    </location>
</feature>
<dbReference type="InterPro" id="IPR020846">
    <property type="entry name" value="MFS_dom"/>
</dbReference>
<dbReference type="PANTHER" id="PTHR42910">
    <property type="entry name" value="TRANSPORTER SCO4007-RELATED"/>
    <property type="match status" value="1"/>
</dbReference>
<feature type="transmembrane region" description="Helical" evidence="5">
    <location>
        <begin position="379"/>
        <end position="397"/>
    </location>
</feature>
<feature type="transmembrane region" description="Helical" evidence="5">
    <location>
        <begin position="90"/>
        <end position="108"/>
    </location>
</feature>
<dbReference type="Proteomes" id="UP000282674">
    <property type="component" value="Unassembled WGS sequence"/>
</dbReference>
<dbReference type="CDD" id="cd17324">
    <property type="entry name" value="MFS_NepI_like"/>
    <property type="match status" value="1"/>
</dbReference>
<organism evidence="7 8">
    <name type="scientific">Actinomadura harenae</name>
    <dbReference type="NCBI Taxonomy" id="2483351"/>
    <lineage>
        <taxon>Bacteria</taxon>
        <taxon>Bacillati</taxon>
        <taxon>Actinomycetota</taxon>
        <taxon>Actinomycetes</taxon>
        <taxon>Streptosporangiales</taxon>
        <taxon>Thermomonosporaceae</taxon>
        <taxon>Actinomadura</taxon>
    </lineage>
</organism>
<accession>A0A3M2MAL0</accession>
<dbReference type="Pfam" id="PF07690">
    <property type="entry name" value="MFS_1"/>
    <property type="match status" value="1"/>
</dbReference>
<comment type="caution">
    <text evidence="7">The sequence shown here is derived from an EMBL/GenBank/DDBJ whole genome shotgun (WGS) entry which is preliminary data.</text>
</comment>
<keyword evidence="2 5" id="KW-0812">Transmembrane</keyword>
<dbReference type="GO" id="GO:0022857">
    <property type="term" value="F:transmembrane transporter activity"/>
    <property type="evidence" value="ECO:0007669"/>
    <property type="project" value="InterPro"/>
</dbReference>
<feature type="transmembrane region" description="Helical" evidence="5">
    <location>
        <begin position="53"/>
        <end position="78"/>
    </location>
</feature>
<dbReference type="GO" id="GO:0005886">
    <property type="term" value="C:plasma membrane"/>
    <property type="evidence" value="ECO:0007669"/>
    <property type="project" value="UniProtKB-SubCell"/>
</dbReference>
<dbReference type="Gene3D" id="1.20.1250.20">
    <property type="entry name" value="MFS general substrate transporter like domains"/>
    <property type="match status" value="1"/>
</dbReference>
<evidence type="ECO:0000259" key="6">
    <source>
        <dbReference type="PROSITE" id="PS50850"/>
    </source>
</evidence>
<evidence type="ECO:0000256" key="3">
    <source>
        <dbReference type="ARBA" id="ARBA00022989"/>
    </source>
</evidence>
<reference evidence="7 8" key="1">
    <citation type="submission" date="2018-10" db="EMBL/GenBank/DDBJ databases">
        <title>Isolation from soil.</title>
        <authorList>
            <person name="Hu J."/>
        </authorList>
    </citation>
    <scope>NUCLEOTIDE SEQUENCE [LARGE SCALE GENOMIC DNA]</scope>
    <source>
        <strain evidence="7 8">NEAU-Ht49</strain>
    </source>
</reference>
<feature type="transmembrane region" description="Helical" evidence="5">
    <location>
        <begin position="290"/>
        <end position="308"/>
    </location>
</feature>
<dbReference type="RefSeq" id="WP_122193393.1">
    <property type="nucleotide sequence ID" value="NZ_JBHSKC010000020.1"/>
</dbReference>
<feature type="transmembrane region" description="Helical" evidence="5">
    <location>
        <begin position="147"/>
        <end position="165"/>
    </location>
</feature>
<gene>
    <name evidence="7" type="ORF">EBO15_06575</name>
</gene>
<evidence type="ECO:0000256" key="2">
    <source>
        <dbReference type="ARBA" id="ARBA00022692"/>
    </source>
</evidence>
<dbReference type="AlphaFoldDB" id="A0A3M2MAL0"/>
<keyword evidence="8" id="KW-1185">Reference proteome</keyword>
<sequence>MAITTHRPAPQQAAAEGGGLSRGLLLLMAVATGLTVASNYLPQPLLHLIGGSLGLSTGMAGLIVTAAQVGYGIGLFLLVPLGDLFERRRLAVTLYLLTTAFLLISAVAPNGTVLLIGTALTALTSVAAQVVVPFAASLAAPAERGRVVGTVMMGLLLGVLLARTVSGALAEIGGWRTVYWVQAGLMLLMAVLLRRNLPTLHTPAGMTYPRLLGSIATLMRELPVLRWRMAVGALSFAAFSALWTSLTFLLSSDAYGWSEGAIGLMGLFGALGSVVANVAGRLADRGRVQLVTGVGAVVYLVSWLPLALGGHNLAWLIVGIIALDMAQQALLISNQNVVYALRPEARNRINSAFMTGNFAGGAAGSALASLAWIHGGWSSVAILGAALSTALLAAWLLERLTTR</sequence>
<comment type="subcellular location">
    <subcellularLocation>
        <location evidence="1">Cell membrane</location>
        <topology evidence="1">Multi-pass membrane protein</topology>
    </subcellularLocation>
</comment>
<feature type="transmembrane region" description="Helical" evidence="5">
    <location>
        <begin position="314"/>
        <end position="332"/>
    </location>
</feature>
<feature type="transmembrane region" description="Helical" evidence="5">
    <location>
        <begin position="20"/>
        <end position="41"/>
    </location>
</feature>
<feature type="transmembrane region" description="Helical" evidence="5">
    <location>
        <begin position="114"/>
        <end position="135"/>
    </location>
</feature>
<protein>
    <submittedName>
        <fullName evidence="7">MFS transporter</fullName>
    </submittedName>
</protein>
<keyword evidence="4 5" id="KW-0472">Membrane</keyword>
<feature type="domain" description="Major facilitator superfamily (MFS) profile" evidence="6">
    <location>
        <begin position="24"/>
        <end position="402"/>
    </location>
</feature>
<dbReference type="OrthoDB" id="9815356at2"/>
<feature type="transmembrane region" description="Helical" evidence="5">
    <location>
        <begin position="262"/>
        <end position="283"/>
    </location>
</feature>
<evidence type="ECO:0000256" key="5">
    <source>
        <dbReference type="SAM" id="Phobius"/>
    </source>
</evidence>
<evidence type="ECO:0000313" key="8">
    <source>
        <dbReference type="Proteomes" id="UP000282674"/>
    </source>
</evidence>